<gene>
    <name evidence="4" type="ORF">HID58_005774</name>
</gene>
<proteinExistence type="predicted"/>
<feature type="domain" description="SKP1 component dimerisation" evidence="3">
    <location>
        <begin position="74"/>
        <end position="105"/>
    </location>
</feature>
<accession>A0ABQ8EA58</accession>
<dbReference type="Pfam" id="PF01466">
    <property type="entry name" value="Skp1"/>
    <property type="match status" value="1"/>
</dbReference>
<dbReference type="InterPro" id="IPR016072">
    <property type="entry name" value="Skp1_comp_dimer"/>
</dbReference>
<evidence type="ECO:0000313" key="4">
    <source>
        <dbReference type="EMBL" id="KAH0938313.1"/>
    </source>
</evidence>
<name>A0ABQ8EA58_BRANA</name>
<feature type="region of interest" description="Disordered" evidence="2">
    <location>
        <begin position="1"/>
        <end position="29"/>
    </location>
</feature>
<dbReference type="Gene3D" id="3.30.710.10">
    <property type="entry name" value="Potassium Channel Kv1.1, Chain A"/>
    <property type="match status" value="1"/>
</dbReference>
<evidence type="ECO:0000313" key="5">
    <source>
        <dbReference type="Proteomes" id="UP000824890"/>
    </source>
</evidence>
<dbReference type="InterPro" id="IPR011333">
    <property type="entry name" value="SKP1/BTB/POZ_sf"/>
</dbReference>
<dbReference type="InterPro" id="IPR036296">
    <property type="entry name" value="SKP1-like_dim_sf"/>
</dbReference>
<dbReference type="PANTHER" id="PTHR11165">
    <property type="entry name" value="SKP1"/>
    <property type="match status" value="1"/>
</dbReference>
<keyword evidence="5" id="KW-1185">Reference proteome</keyword>
<evidence type="ECO:0000259" key="3">
    <source>
        <dbReference type="Pfam" id="PF01466"/>
    </source>
</evidence>
<reference evidence="4 5" key="1">
    <citation type="submission" date="2021-05" db="EMBL/GenBank/DDBJ databases">
        <title>Genome Assembly of Synthetic Allotetraploid Brassica napus Reveals Homoeologous Exchanges between Subgenomes.</title>
        <authorList>
            <person name="Davis J.T."/>
        </authorList>
    </citation>
    <scope>NUCLEOTIDE SEQUENCE [LARGE SCALE GENOMIC DNA]</scope>
    <source>
        <strain evidence="5">cv. Da-Ae</strain>
        <tissue evidence="4">Seedling</tissue>
    </source>
</reference>
<comment type="pathway">
    <text evidence="1">Protein modification; protein ubiquitination.</text>
</comment>
<evidence type="ECO:0000256" key="2">
    <source>
        <dbReference type="SAM" id="MobiDB-lite"/>
    </source>
</evidence>
<dbReference type="Proteomes" id="UP000824890">
    <property type="component" value="Unassembled WGS sequence"/>
</dbReference>
<dbReference type="SUPFAM" id="SSF81382">
    <property type="entry name" value="Skp1 dimerisation domain-like"/>
    <property type="match status" value="1"/>
</dbReference>
<feature type="compositionally biased region" description="Basic and acidic residues" evidence="2">
    <location>
        <begin position="1"/>
        <end position="23"/>
    </location>
</feature>
<dbReference type="InterPro" id="IPR016897">
    <property type="entry name" value="SKP1"/>
</dbReference>
<comment type="caution">
    <text evidence="4">The sequence shown here is derived from an EMBL/GenBank/DDBJ whole genome shotgun (WGS) entry which is preliminary data.</text>
</comment>
<organism evidence="4 5">
    <name type="scientific">Brassica napus</name>
    <name type="common">Rape</name>
    <dbReference type="NCBI Taxonomy" id="3708"/>
    <lineage>
        <taxon>Eukaryota</taxon>
        <taxon>Viridiplantae</taxon>
        <taxon>Streptophyta</taxon>
        <taxon>Embryophyta</taxon>
        <taxon>Tracheophyta</taxon>
        <taxon>Spermatophyta</taxon>
        <taxon>Magnoliopsida</taxon>
        <taxon>eudicotyledons</taxon>
        <taxon>Gunneridae</taxon>
        <taxon>Pentapetalae</taxon>
        <taxon>rosids</taxon>
        <taxon>malvids</taxon>
        <taxon>Brassicales</taxon>
        <taxon>Brassicaceae</taxon>
        <taxon>Brassiceae</taxon>
        <taxon>Brassica</taxon>
    </lineage>
</organism>
<evidence type="ECO:0000256" key="1">
    <source>
        <dbReference type="ARBA" id="ARBA00004906"/>
    </source>
</evidence>
<dbReference type="EMBL" id="JAGKQM010000002">
    <property type="protein sequence ID" value="KAH0938313.1"/>
    <property type="molecule type" value="Genomic_DNA"/>
</dbReference>
<sequence length="107" mass="12005">MKEVKDKEKAIDDGEEDREKRTLMESGTKLTPVRRISMETPRTLSSRIGTPSSSKLSIIEFDPLMAANYLSITGLLNPTCKTVADMMIGKTPEEMRTHFNINNNMGL</sequence>
<protein>
    <recommendedName>
        <fullName evidence="3">SKP1 component dimerisation domain-containing protein</fullName>
    </recommendedName>
</protein>